<protein>
    <recommendedName>
        <fullName evidence="7">Acyl-CoA dehydrogenase</fullName>
    </recommendedName>
</protein>
<evidence type="ECO:0000313" key="13">
    <source>
        <dbReference type="Proteomes" id="UP000321157"/>
    </source>
</evidence>
<dbReference type="Gene3D" id="1.10.540.10">
    <property type="entry name" value="Acyl-CoA dehydrogenase/oxidase, N-terminal domain"/>
    <property type="match status" value="1"/>
</dbReference>
<accession>A0A511V736</accession>
<evidence type="ECO:0000256" key="2">
    <source>
        <dbReference type="ARBA" id="ARBA00009347"/>
    </source>
</evidence>
<evidence type="ECO:0000256" key="7">
    <source>
        <dbReference type="ARBA" id="ARBA00067585"/>
    </source>
</evidence>
<reference evidence="12 13" key="1">
    <citation type="submission" date="2019-07" db="EMBL/GenBank/DDBJ databases">
        <title>Whole genome shotgun sequence of Aneurinibacillus danicus NBRC 102444.</title>
        <authorList>
            <person name="Hosoyama A."/>
            <person name="Uohara A."/>
            <person name="Ohji S."/>
            <person name="Ichikawa N."/>
        </authorList>
    </citation>
    <scope>NUCLEOTIDE SEQUENCE [LARGE SCALE GENOMIC DNA]</scope>
    <source>
        <strain evidence="12 13">NBRC 102444</strain>
    </source>
</reference>
<dbReference type="Pfam" id="PF02770">
    <property type="entry name" value="Acyl-CoA_dh_M"/>
    <property type="match status" value="1"/>
</dbReference>
<feature type="domain" description="Acyl-CoA dehydrogenase/oxidase N-terminal" evidence="11">
    <location>
        <begin position="4"/>
        <end position="115"/>
    </location>
</feature>
<evidence type="ECO:0000256" key="1">
    <source>
        <dbReference type="ARBA" id="ARBA00001974"/>
    </source>
</evidence>
<evidence type="ECO:0000256" key="6">
    <source>
        <dbReference type="ARBA" id="ARBA00052546"/>
    </source>
</evidence>
<evidence type="ECO:0000259" key="9">
    <source>
        <dbReference type="Pfam" id="PF00441"/>
    </source>
</evidence>
<name>A0A511V736_9BACL</name>
<dbReference type="InterPro" id="IPR013786">
    <property type="entry name" value="AcylCoA_DH/ox_N"/>
</dbReference>
<dbReference type="Proteomes" id="UP000321157">
    <property type="component" value="Unassembled WGS sequence"/>
</dbReference>
<dbReference type="FunFam" id="2.40.110.10:FF:000001">
    <property type="entry name" value="Acyl-CoA dehydrogenase, mitochondrial"/>
    <property type="match status" value="1"/>
</dbReference>
<keyword evidence="5 8" id="KW-0560">Oxidoreductase</keyword>
<evidence type="ECO:0000256" key="8">
    <source>
        <dbReference type="RuleBase" id="RU362125"/>
    </source>
</evidence>
<comment type="caution">
    <text evidence="12">The sequence shown here is derived from an EMBL/GenBank/DDBJ whole genome shotgun (WGS) entry which is preliminary data.</text>
</comment>
<dbReference type="EMBL" id="BJXX01000097">
    <property type="protein sequence ID" value="GEN34747.1"/>
    <property type="molecule type" value="Genomic_DNA"/>
</dbReference>
<evidence type="ECO:0000313" key="12">
    <source>
        <dbReference type="EMBL" id="GEN34747.1"/>
    </source>
</evidence>
<dbReference type="InterPro" id="IPR036250">
    <property type="entry name" value="AcylCo_DH-like_C"/>
</dbReference>
<dbReference type="GO" id="GO:0003995">
    <property type="term" value="F:acyl-CoA dehydrogenase activity"/>
    <property type="evidence" value="ECO:0007669"/>
    <property type="project" value="InterPro"/>
</dbReference>
<dbReference type="Pfam" id="PF02771">
    <property type="entry name" value="Acyl-CoA_dh_N"/>
    <property type="match status" value="1"/>
</dbReference>
<dbReference type="PROSITE" id="PS00073">
    <property type="entry name" value="ACYL_COA_DH_2"/>
    <property type="match status" value="1"/>
</dbReference>
<keyword evidence="13" id="KW-1185">Reference proteome</keyword>
<dbReference type="RefSeq" id="WP_146810015.1">
    <property type="nucleotide sequence ID" value="NZ_BJXX01000097.1"/>
</dbReference>
<dbReference type="FunFam" id="1.20.140.10:FF:000004">
    <property type="entry name" value="Acyl-CoA dehydrogenase FadE25"/>
    <property type="match status" value="1"/>
</dbReference>
<keyword evidence="4 8" id="KW-0274">FAD</keyword>
<dbReference type="SUPFAM" id="SSF56645">
    <property type="entry name" value="Acyl-CoA dehydrogenase NM domain-like"/>
    <property type="match status" value="1"/>
</dbReference>
<dbReference type="FunFam" id="1.10.540.10:FF:000002">
    <property type="entry name" value="Acyl-CoA dehydrogenase FadE19"/>
    <property type="match status" value="1"/>
</dbReference>
<dbReference type="GO" id="GO:0050660">
    <property type="term" value="F:flavin adenine dinucleotide binding"/>
    <property type="evidence" value="ECO:0007669"/>
    <property type="project" value="InterPro"/>
</dbReference>
<dbReference type="InterPro" id="IPR046373">
    <property type="entry name" value="Acyl-CoA_Oxase/DH_mid-dom_sf"/>
</dbReference>
<comment type="cofactor">
    <cofactor evidence="1 8">
        <name>FAD</name>
        <dbReference type="ChEBI" id="CHEBI:57692"/>
    </cofactor>
</comment>
<feature type="domain" description="Acyl-CoA oxidase/dehydrogenase middle" evidence="10">
    <location>
        <begin position="119"/>
        <end position="213"/>
    </location>
</feature>
<dbReference type="Gene3D" id="2.40.110.10">
    <property type="entry name" value="Butyryl-CoA Dehydrogenase, subunit A, domain 2"/>
    <property type="match status" value="1"/>
</dbReference>
<gene>
    <name evidence="12" type="ORF">ADA01nite_22070</name>
</gene>
<feature type="domain" description="Acyl-CoA dehydrogenase/oxidase C-terminal" evidence="9">
    <location>
        <begin position="225"/>
        <end position="375"/>
    </location>
</feature>
<dbReference type="InterPro" id="IPR006089">
    <property type="entry name" value="Acyl-CoA_DH_CS"/>
</dbReference>
<dbReference type="Gene3D" id="1.20.140.10">
    <property type="entry name" value="Butyryl-CoA Dehydrogenase, subunit A, domain 3"/>
    <property type="match status" value="1"/>
</dbReference>
<dbReference type="PANTHER" id="PTHR43884">
    <property type="entry name" value="ACYL-COA DEHYDROGENASE"/>
    <property type="match status" value="1"/>
</dbReference>
<dbReference type="AlphaFoldDB" id="A0A511V736"/>
<keyword evidence="3 8" id="KW-0285">Flavoprotein</keyword>
<evidence type="ECO:0000256" key="5">
    <source>
        <dbReference type="ARBA" id="ARBA00023002"/>
    </source>
</evidence>
<sequence length="383" mass="42322">MYLTDEQDMIRKLARDIAKEKIAPHAKHVDETGEFPWENIKVLAKNGLFGIHVPEEYGGTGADMVSHVLVIEEVAAACASTSVALSTQALAIAPFLIGANEEQKVRYVTPLARGEVLGSFGITEPGAGSDVSGLRTTACRDRAGYVLNGRKIFITNAGESEIYVIVARTSEHRTRGVSLFIVEKGTPGLFFGKKEDKMGIRGSATREVMLEDVWVPEENLLGGEGNGFKILMEVFNETRPVVGAQALGIAKGAFEYALQYVKERKQFGKRIFDFQMVQAMLSDMAMQIEASRLLVYKAAQMIDRNDKEVAPYSSMAKCYASDTAMKVTTDAVQLLGGYGYIKEYPVERMMRDAKITQIYEGTNQIQRLIIAKHLLEDKKLQLS</sequence>
<dbReference type="InterPro" id="IPR009075">
    <property type="entry name" value="AcylCo_DH/oxidase_C"/>
</dbReference>
<dbReference type="InterPro" id="IPR006091">
    <property type="entry name" value="Acyl-CoA_Oxase/DH_mid-dom"/>
</dbReference>
<organism evidence="12 13">
    <name type="scientific">Aneurinibacillus danicus</name>
    <dbReference type="NCBI Taxonomy" id="267746"/>
    <lineage>
        <taxon>Bacteria</taxon>
        <taxon>Bacillati</taxon>
        <taxon>Bacillota</taxon>
        <taxon>Bacilli</taxon>
        <taxon>Bacillales</taxon>
        <taxon>Paenibacillaceae</taxon>
        <taxon>Aneurinibacillus group</taxon>
        <taxon>Aneurinibacillus</taxon>
    </lineage>
</organism>
<dbReference type="SUPFAM" id="SSF47203">
    <property type="entry name" value="Acyl-CoA dehydrogenase C-terminal domain-like"/>
    <property type="match status" value="1"/>
</dbReference>
<evidence type="ECO:0000256" key="4">
    <source>
        <dbReference type="ARBA" id="ARBA00022827"/>
    </source>
</evidence>
<comment type="catalytic activity">
    <reaction evidence="6">
        <text>a 2,3-saturated acyl-CoA + A = a 2,3-dehydroacyl-CoA + AH2</text>
        <dbReference type="Rhea" id="RHEA:48608"/>
        <dbReference type="ChEBI" id="CHEBI:13193"/>
        <dbReference type="ChEBI" id="CHEBI:17499"/>
        <dbReference type="ChEBI" id="CHEBI:60015"/>
        <dbReference type="ChEBI" id="CHEBI:65111"/>
    </reaction>
</comment>
<dbReference type="InterPro" id="IPR037069">
    <property type="entry name" value="AcylCoA_DH/ox_N_sf"/>
</dbReference>
<evidence type="ECO:0000256" key="3">
    <source>
        <dbReference type="ARBA" id="ARBA00022630"/>
    </source>
</evidence>
<dbReference type="PROSITE" id="PS00072">
    <property type="entry name" value="ACYL_COA_DH_1"/>
    <property type="match status" value="1"/>
</dbReference>
<dbReference type="PIRSF" id="PIRSF016578">
    <property type="entry name" value="HsaA"/>
    <property type="match status" value="1"/>
</dbReference>
<comment type="similarity">
    <text evidence="2 8">Belongs to the acyl-CoA dehydrogenase family.</text>
</comment>
<dbReference type="OrthoDB" id="9785203at2"/>
<proteinExistence type="inferred from homology"/>
<dbReference type="InterPro" id="IPR009100">
    <property type="entry name" value="AcylCoA_DH/oxidase_NM_dom_sf"/>
</dbReference>
<dbReference type="PANTHER" id="PTHR43884:SF12">
    <property type="entry name" value="ISOVALERYL-COA DEHYDROGENASE, MITOCHONDRIAL-RELATED"/>
    <property type="match status" value="1"/>
</dbReference>
<evidence type="ECO:0000259" key="11">
    <source>
        <dbReference type="Pfam" id="PF02771"/>
    </source>
</evidence>
<dbReference type="Pfam" id="PF00441">
    <property type="entry name" value="Acyl-CoA_dh_1"/>
    <property type="match status" value="1"/>
</dbReference>
<evidence type="ECO:0000259" key="10">
    <source>
        <dbReference type="Pfam" id="PF02770"/>
    </source>
</evidence>